<feature type="domain" description="GP-PDE" evidence="7">
    <location>
        <begin position="2"/>
        <end position="316"/>
    </location>
</feature>
<gene>
    <name evidence="8" type="ORF">H9800_04190</name>
</gene>
<dbReference type="GO" id="GO:0008889">
    <property type="term" value="F:glycerophosphodiester phosphodiesterase activity"/>
    <property type="evidence" value="ECO:0007669"/>
    <property type="project" value="UniProtKB-EC"/>
</dbReference>
<dbReference type="GO" id="GO:0006629">
    <property type="term" value="P:lipid metabolic process"/>
    <property type="evidence" value="ECO:0007669"/>
    <property type="project" value="InterPro"/>
</dbReference>
<name>A0A9D2H587_9MICO</name>
<dbReference type="PROSITE" id="PS51704">
    <property type="entry name" value="GP_PDE"/>
    <property type="match status" value="1"/>
</dbReference>
<accession>A0A9D2H587</accession>
<reference evidence="8" key="1">
    <citation type="journal article" date="2021" name="PeerJ">
        <title>Extensive microbial diversity within the chicken gut microbiome revealed by metagenomics and culture.</title>
        <authorList>
            <person name="Gilroy R."/>
            <person name="Ravi A."/>
            <person name="Getino M."/>
            <person name="Pursley I."/>
            <person name="Horton D.L."/>
            <person name="Alikhan N.F."/>
            <person name="Baker D."/>
            <person name="Gharbi K."/>
            <person name="Hall N."/>
            <person name="Watson M."/>
            <person name="Adriaenssens E.M."/>
            <person name="Foster-Nyarko E."/>
            <person name="Jarju S."/>
            <person name="Secka A."/>
            <person name="Antonio M."/>
            <person name="Oren A."/>
            <person name="Chaudhuri R.R."/>
            <person name="La Ragione R."/>
            <person name="Hildebrand F."/>
            <person name="Pallen M.J."/>
        </authorList>
    </citation>
    <scope>NUCLEOTIDE SEQUENCE</scope>
    <source>
        <strain evidence="8">ChiHjej8B7-3636</strain>
    </source>
</reference>
<dbReference type="Pfam" id="PF03009">
    <property type="entry name" value="GDPD"/>
    <property type="match status" value="1"/>
</dbReference>
<proteinExistence type="inferred from homology"/>
<comment type="similarity">
    <text evidence="1">Belongs to the glycerophosphoryl diester phosphodiesterase family.</text>
</comment>
<dbReference type="InterPro" id="IPR030395">
    <property type="entry name" value="GP_PDE_dom"/>
</dbReference>
<reference evidence="8" key="2">
    <citation type="submission" date="2021-04" db="EMBL/GenBank/DDBJ databases">
        <authorList>
            <person name="Gilroy R."/>
        </authorList>
    </citation>
    <scope>NUCLEOTIDE SEQUENCE</scope>
    <source>
        <strain evidence="8">ChiHjej8B7-3636</strain>
    </source>
</reference>
<sequence length="319" mass="34790">MPVIIGHRGAPGYRPEHTRSSYELAIDLGADMIEPDVVATRDGVLVVRHENEISGTTDVADRPEFAHLRTTKSFAGHELTGWFTEDFSWDELKTLRCRERLPRIRPQNIGYDDTEPILRLRDVLDIAAAHGVGVVVEIKHAPYFSAIGLDLAPLIAADLRAAGWQDPGSAASLVIESFEESALNAVREEGIRARFVYLLEKSGAALDLLLAHGSAAPSYRDQLNDVASLAARVDGISVNKSLLLSGDARFAGEARDAGLELFTWTCRPENAFLARRFRAPGGSAAFGDWRGEWAQIRRSGVTGVFADQPDLAREAFASA</sequence>
<protein>
    <recommendedName>
        <fullName evidence="2">glycerophosphodiester phosphodiesterase</fullName>
        <ecNumber evidence="2">3.1.4.46</ecNumber>
    </recommendedName>
</protein>
<dbReference type="Proteomes" id="UP000824220">
    <property type="component" value="Unassembled WGS sequence"/>
</dbReference>
<keyword evidence="5" id="KW-0378">Hydrolase</keyword>
<keyword evidence="3" id="KW-0732">Signal</keyword>
<evidence type="ECO:0000256" key="2">
    <source>
        <dbReference type="ARBA" id="ARBA00012247"/>
    </source>
</evidence>
<dbReference type="Gene3D" id="3.20.20.190">
    <property type="entry name" value="Phosphatidylinositol (PI) phosphodiesterase"/>
    <property type="match status" value="1"/>
</dbReference>
<organism evidence="8 9">
    <name type="scientific">Candidatus Microbacterium stercoravium</name>
    <dbReference type="NCBI Taxonomy" id="2838697"/>
    <lineage>
        <taxon>Bacteria</taxon>
        <taxon>Bacillati</taxon>
        <taxon>Actinomycetota</taxon>
        <taxon>Actinomycetes</taxon>
        <taxon>Micrococcales</taxon>
        <taxon>Microbacteriaceae</taxon>
        <taxon>Microbacterium</taxon>
    </lineage>
</organism>
<comment type="catalytic activity">
    <reaction evidence="6">
        <text>a sn-glycero-3-phosphodiester + H2O = an alcohol + sn-glycerol 3-phosphate + H(+)</text>
        <dbReference type="Rhea" id="RHEA:12969"/>
        <dbReference type="ChEBI" id="CHEBI:15377"/>
        <dbReference type="ChEBI" id="CHEBI:15378"/>
        <dbReference type="ChEBI" id="CHEBI:30879"/>
        <dbReference type="ChEBI" id="CHEBI:57597"/>
        <dbReference type="ChEBI" id="CHEBI:83408"/>
        <dbReference type="EC" id="3.1.4.46"/>
    </reaction>
</comment>
<evidence type="ECO:0000313" key="9">
    <source>
        <dbReference type="Proteomes" id="UP000824220"/>
    </source>
</evidence>
<dbReference type="GO" id="GO:0006071">
    <property type="term" value="P:glycerol metabolic process"/>
    <property type="evidence" value="ECO:0007669"/>
    <property type="project" value="UniProtKB-KW"/>
</dbReference>
<comment type="caution">
    <text evidence="8">The sequence shown here is derived from an EMBL/GenBank/DDBJ whole genome shotgun (WGS) entry which is preliminary data.</text>
</comment>
<evidence type="ECO:0000256" key="1">
    <source>
        <dbReference type="ARBA" id="ARBA00007277"/>
    </source>
</evidence>
<evidence type="ECO:0000259" key="7">
    <source>
        <dbReference type="PROSITE" id="PS51704"/>
    </source>
</evidence>
<dbReference type="EMBL" id="DXAM01000056">
    <property type="protein sequence ID" value="HJA04039.1"/>
    <property type="molecule type" value="Genomic_DNA"/>
</dbReference>
<evidence type="ECO:0000256" key="3">
    <source>
        <dbReference type="ARBA" id="ARBA00022729"/>
    </source>
</evidence>
<dbReference type="SUPFAM" id="SSF51695">
    <property type="entry name" value="PLC-like phosphodiesterases"/>
    <property type="match status" value="1"/>
</dbReference>
<dbReference type="GO" id="GO:0042597">
    <property type="term" value="C:periplasmic space"/>
    <property type="evidence" value="ECO:0007669"/>
    <property type="project" value="TreeGrafter"/>
</dbReference>
<evidence type="ECO:0000256" key="6">
    <source>
        <dbReference type="ARBA" id="ARBA00047512"/>
    </source>
</evidence>
<evidence type="ECO:0000313" key="8">
    <source>
        <dbReference type="EMBL" id="HJA04039.1"/>
    </source>
</evidence>
<dbReference type="PANTHER" id="PTHR43620:SF7">
    <property type="entry name" value="GLYCEROPHOSPHODIESTER PHOSPHODIESTERASE GDPD5-RELATED"/>
    <property type="match status" value="1"/>
</dbReference>
<evidence type="ECO:0000256" key="4">
    <source>
        <dbReference type="ARBA" id="ARBA00022798"/>
    </source>
</evidence>
<dbReference type="InterPro" id="IPR017946">
    <property type="entry name" value="PLC-like_Pdiesterase_TIM-brl"/>
</dbReference>
<keyword evidence="4" id="KW-0319">Glycerol metabolism</keyword>
<dbReference type="PANTHER" id="PTHR43620">
    <property type="entry name" value="GLYCEROPHOSPHORYL DIESTER PHOSPHODIESTERASE"/>
    <property type="match status" value="1"/>
</dbReference>
<evidence type="ECO:0000256" key="5">
    <source>
        <dbReference type="ARBA" id="ARBA00022801"/>
    </source>
</evidence>
<dbReference type="EC" id="3.1.4.46" evidence="2"/>
<dbReference type="AlphaFoldDB" id="A0A9D2H587"/>